<reference evidence="1" key="1">
    <citation type="submission" date="2018-02" db="EMBL/GenBank/DDBJ databases">
        <title>Rhizophora mucronata_Transcriptome.</title>
        <authorList>
            <person name="Meera S.P."/>
            <person name="Sreeshan A."/>
            <person name="Augustine A."/>
        </authorList>
    </citation>
    <scope>NUCLEOTIDE SEQUENCE</scope>
    <source>
        <tissue evidence="1">Leaf</tissue>
    </source>
</reference>
<dbReference type="AlphaFoldDB" id="A0A2P2P428"/>
<accession>A0A2P2P428</accession>
<proteinExistence type="predicted"/>
<name>A0A2P2P428_RHIMU</name>
<evidence type="ECO:0000313" key="1">
    <source>
        <dbReference type="EMBL" id="MBX49381.1"/>
    </source>
</evidence>
<sequence>MLKGSMTLDLVSLAQKLYLSLASLASLLRKTMAT</sequence>
<protein>
    <submittedName>
        <fullName evidence="1">Uncharacterized protein</fullName>
    </submittedName>
</protein>
<dbReference type="EMBL" id="GGEC01068897">
    <property type="protein sequence ID" value="MBX49381.1"/>
    <property type="molecule type" value="Transcribed_RNA"/>
</dbReference>
<organism evidence="1">
    <name type="scientific">Rhizophora mucronata</name>
    <name type="common">Asiatic mangrove</name>
    <dbReference type="NCBI Taxonomy" id="61149"/>
    <lineage>
        <taxon>Eukaryota</taxon>
        <taxon>Viridiplantae</taxon>
        <taxon>Streptophyta</taxon>
        <taxon>Embryophyta</taxon>
        <taxon>Tracheophyta</taxon>
        <taxon>Spermatophyta</taxon>
        <taxon>Magnoliopsida</taxon>
        <taxon>eudicotyledons</taxon>
        <taxon>Gunneridae</taxon>
        <taxon>Pentapetalae</taxon>
        <taxon>rosids</taxon>
        <taxon>fabids</taxon>
        <taxon>Malpighiales</taxon>
        <taxon>Rhizophoraceae</taxon>
        <taxon>Rhizophora</taxon>
    </lineage>
</organism>